<dbReference type="FunFam" id="3.40.50.720:FF:000084">
    <property type="entry name" value="Short-chain dehydrogenase reductase"/>
    <property type="match status" value="1"/>
</dbReference>
<organism evidence="2 3">
    <name type="scientific">Heliocybe sulcata</name>
    <dbReference type="NCBI Taxonomy" id="5364"/>
    <lineage>
        <taxon>Eukaryota</taxon>
        <taxon>Fungi</taxon>
        <taxon>Dikarya</taxon>
        <taxon>Basidiomycota</taxon>
        <taxon>Agaricomycotina</taxon>
        <taxon>Agaricomycetes</taxon>
        <taxon>Gloeophyllales</taxon>
        <taxon>Gloeophyllaceae</taxon>
        <taxon>Heliocybe</taxon>
    </lineage>
</organism>
<gene>
    <name evidence="2" type="ORF">OE88DRAFT_1631922</name>
</gene>
<dbReference type="EMBL" id="ML213514">
    <property type="protein sequence ID" value="TFK50094.1"/>
    <property type="molecule type" value="Genomic_DNA"/>
</dbReference>
<evidence type="ECO:0000313" key="2">
    <source>
        <dbReference type="EMBL" id="TFK50094.1"/>
    </source>
</evidence>
<dbReference type="PANTHER" id="PTHR42760:SF121">
    <property type="entry name" value="3-OXOACYL-(ACYL-CARRIER-PROTEIN) REDUCTASE"/>
    <property type="match status" value="1"/>
</dbReference>
<keyword evidence="3" id="KW-1185">Reference proteome</keyword>
<reference evidence="2 3" key="1">
    <citation type="journal article" date="2019" name="Nat. Ecol. Evol.">
        <title>Megaphylogeny resolves global patterns of mushroom evolution.</title>
        <authorList>
            <person name="Varga T."/>
            <person name="Krizsan K."/>
            <person name="Foldi C."/>
            <person name="Dima B."/>
            <person name="Sanchez-Garcia M."/>
            <person name="Sanchez-Ramirez S."/>
            <person name="Szollosi G.J."/>
            <person name="Szarkandi J.G."/>
            <person name="Papp V."/>
            <person name="Albert L."/>
            <person name="Andreopoulos W."/>
            <person name="Angelini C."/>
            <person name="Antonin V."/>
            <person name="Barry K.W."/>
            <person name="Bougher N.L."/>
            <person name="Buchanan P."/>
            <person name="Buyck B."/>
            <person name="Bense V."/>
            <person name="Catcheside P."/>
            <person name="Chovatia M."/>
            <person name="Cooper J."/>
            <person name="Damon W."/>
            <person name="Desjardin D."/>
            <person name="Finy P."/>
            <person name="Geml J."/>
            <person name="Haridas S."/>
            <person name="Hughes K."/>
            <person name="Justo A."/>
            <person name="Karasinski D."/>
            <person name="Kautmanova I."/>
            <person name="Kiss B."/>
            <person name="Kocsube S."/>
            <person name="Kotiranta H."/>
            <person name="LaButti K.M."/>
            <person name="Lechner B.E."/>
            <person name="Liimatainen K."/>
            <person name="Lipzen A."/>
            <person name="Lukacs Z."/>
            <person name="Mihaltcheva S."/>
            <person name="Morgado L.N."/>
            <person name="Niskanen T."/>
            <person name="Noordeloos M.E."/>
            <person name="Ohm R.A."/>
            <person name="Ortiz-Santana B."/>
            <person name="Ovrebo C."/>
            <person name="Racz N."/>
            <person name="Riley R."/>
            <person name="Savchenko A."/>
            <person name="Shiryaev A."/>
            <person name="Soop K."/>
            <person name="Spirin V."/>
            <person name="Szebenyi C."/>
            <person name="Tomsovsky M."/>
            <person name="Tulloss R.E."/>
            <person name="Uehling J."/>
            <person name="Grigoriev I.V."/>
            <person name="Vagvolgyi C."/>
            <person name="Papp T."/>
            <person name="Martin F.M."/>
            <person name="Miettinen O."/>
            <person name="Hibbett D.S."/>
            <person name="Nagy L.G."/>
        </authorList>
    </citation>
    <scope>NUCLEOTIDE SEQUENCE [LARGE SCALE GENOMIC DNA]</scope>
    <source>
        <strain evidence="2 3">OMC1185</strain>
    </source>
</reference>
<dbReference type="GO" id="GO:0016616">
    <property type="term" value="F:oxidoreductase activity, acting on the CH-OH group of donors, NAD or NADP as acceptor"/>
    <property type="evidence" value="ECO:0007669"/>
    <property type="project" value="TreeGrafter"/>
</dbReference>
<dbReference type="GO" id="GO:0048038">
    <property type="term" value="F:quinone binding"/>
    <property type="evidence" value="ECO:0007669"/>
    <property type="project" value="TreeGrafter"/>
</dbReference>
<dbReference type="PANTHER" id="PTHR42760">
    <property type="entry name" value="SHORT-CHAIN DEHYDROGENASES/REDUCTASES FAMILY MEMBER"/>
    <property type="match status" value="1"/>
</dbReference>
<accession>A0A5C3MXR6</accession>
<dbReference type="AlphaFoldDB" id="A0A5C3MXR6"/>
<sequence>MLSQAFRRTFATAASGAQRVNGVALVTGAGQGIGKAIATRLASDGFHVALNDIGKNESKVDSVAREIEERTGQKTAKVLADVAKEPEVKQMFDDAVGHLGGLDVMVANAGIAIIQPLHESTVDAWDKTFAINGRGVMLCYKYAADVMKKQGRGGRIIGACSVAGRRGDPDSGAYSASKFAVRGLSQTCALELAPYGINVNCYAPGAIQTDLLEDIDRVFTEKEKETKGRWLQKVPVGIPLGRLGRPEDVAGVVSFLASPDSAFVTGQTITIDGGTLFD</sequence>
<dbReference type="OrthoDB" id="498125at2759"/>
<comment type="similarity">
    <text evidence="1">Belongs to the short-chain dehydrogenases/reductases (SDR) family.</text>
</comment>
<dbReference type="Proteomes" id="UP000305948">
    <property type="component" value="Unassembled WGS sequence"/>
</dbReference>
<evidence type="ECO:0000256" key="1">
    <source>
        <dbReference type="ARBA" id="ARBA00006484"/>
    </source>
</evidence>
<dbReference type="InterPro" id="IPR036291">
    <property type="entry name" value="NAD(P)-bd_dom_sf"/>
</dbReference>
<protein>
    <submittedName>
        <fullName evidence="2">Acetoin reductase family protein</fullName>
    </submittedName>
</protein>
<dbReference type="GO" id="GO:0006633">
    <property type="term" value="P:fatty acid biosynthetic process"/>
    <property type="evidence" value="ECO:0007669"/>
    <property type="project" value="TreeGrafter"/>
</dbReference>
<proteinExistence type="inferred from homology"/>
<evidence type="ECO:0000313" key="3">
    <source>
        <dbReference type="Proteomes" id="UP000305948"/>
    </source>
</evidence>
<dbReference type="SUPFAM" id="SSF51735">
    <property type="entry name" value="NAD(P)-binding Rossmann-fold domains"/>
    <property type="match status" value="1"/>
</dbReference>
<dbReference type="NCBIfam" id="NF005559">
    <property type="entry name" value="PRK07231.1"/>
    <property type="match status" value="1"/>
</dbReference>
<dbReference type="PRINTS" id="PR00081">
    <property type="entry name" value="GDHRDH"/>
</dbReference>
<name>A0A5C3MXR6_9AGAM</name>
<dbReference type="Pfam" id="PF13561">
    <property type="entry name" value="adh_short_C2"/>
    <property type="match status" value="1"/>
</dbReference>
<dbReference type="STRING" id="5364.A0A5C3MXR6"/>
<dbReference type="InterPro" id="IPR002347">
    <property type="entry name" value="SDR_fam"/>
</dbReference>
<dbReference type="Gene3D" id="3.40.50.720">
    <property type="entry name" value="NAD(P)-binding Rossmann-like Domain"/>
    <property type="match status" value="1"/>
</dbReference>
<dbReference type="PRINTS" id="PR00080">
    <property type="entry name" value="SDRFAMILY"/>
</dbReference>